<dbReference type="RefSeq" id="XP_027338631.1">
    <property type="nucleotide sequence ID" value="XM_027482830.1"/>
</dbReference>
<keyword evidence="2" id="KW-1185">Reference proteome</keyword>
<keyword evidence="1" id="KW-0812">Transmembrane</keyword>
<dbReference type="PANTHER" id="PTHR36369">
    <property type="entry name" value="TRANSMEMBRANE PROTEIN"/>
    <property type="match status" value="1"/>
</dbReference>
<reference evidence="3" key="2">
    <citation type="submission" date="2025-08" db="UniProtKB">
        <authorList>
            <consortium name="RefSeq"/>
        </authorList>
    </citation>
    <scope>IDENTIFICATION</scope>
    <source>
        <tissue evidence="3">Young leaves</tissue>
    </source>
</reference>
<dbReference type="AlphaFoldDB" id="A0A8B8K4P5"/>
<dbReference type="KEGG" id="aprc:113852528"/>
<reference evidence="2" key="1">
    <citation type="journal article" date="2019" name="Toxins">
        <title>Detection of Abrin-Like and Prepropulchellin-Like Toxin Genes and Transcripts Using Whole Genome Sequencing and Full-Length Transcript Sequencing of Abrus precatorius.</title>
        <authorList>
            <person name="Hovde B.T."/>
            <person name="Daligault H.E."/>
            <person name="Hanschen E.R."/>
            <person name="Kunde Y.A."/>
            <person name="Johnson M.B."/>
            <person name="Starkenburg S.R."/>
            <person name="Johnson S.L."/>
        </authorList>
    </citation>
    <scope>NUCLEOTIDE SEQUENCE [LARGE SCALE GENOMIC DNA]</scope>
</reference>
<name>A0A8B8K4P5_ABRPR</name>
<evidence type="ECO:0000313" key="2">
    <source>
        <dbReference type="Proteomes" id="UP000694853"/>
    </source>
</evidence>
<organism evidence="2 3">
    <name type="scientific">Abrus precatorius</name>
    <name type="common">Indian licorice</name>
    <name type="synonym">Glycine abrus</name>
    <dbReference type="NCBI Taxonomy" id="3816"/>
    <lineage>
        <taxon>Eukaryota</taxon>
        <taxon>Viridiplantae</taxon>
        <taxon>Streptophyta</taxon>
        <taxon>Embryophyta</taxon>
        <taxon>Tracheophyta</taxon>
        <taxon>Spermatophyta</taxon>
        <taxon>Magnoliopsida</taxon>
        <taxon>eudicotyledons</taxon>
        <taxon>Gunneridae</taxon>
        <taxon>Pentapetalae</taxon>
        <taxon>rosids</taxon>
        <taxon>fabids</taxon>
        <taxon>Fabales</taxon>
        <taxon>Fabaceae</taxon>
        <taxon>Papilionoideae</taxon>
        <taxon>50 kb inversion clade</taxon>
        <taxon>NPAAA clade</taxon>
        <taxon>indigoferoid/millettioid clade</taxon>
        <taxon>Abreae</taxon>
        <taxon>Abrus</taxon>
    </lineage>
</organism>
<keyword evidence="1" id="KW-1133">Transmembrane helix</keyword>
<evidence type="ECO:0000256" key="1">
    <source>
        <dbReference type="SAM" id="Phobius"/>
    </source>
</evidence>
<dbReference type="OrthoDB" id="1921606at2759"/>
<protein>
    <submittedName>
        <fullName evidence="3">Uncharacterized protein LOC113852528</fullName>
    </submittedName>
</protein>
<dbReference type="Proteomes" id="UP000694853">
    <property type="component" value="Unplaced"/>
</dbReference>
<feature type="transmembrane region" description="Helical" evidence="1">
    <location>
        <begin position="12"/>
        <end position="41"/>
    </location>
</feature>
<gene>
    <name evidence="3" type="primary">LOC113852528</name>
</gene>
<evidence type="ECO:0000313" key="3">
    <source>
        <dbReference type="RefSeq" id="XP_027338631.1"/>
    </source>
</evidence>
<keyword evidence="1" id="KW-0472">Membrane</keyword>
<dbReference type="GeneID" id="113852528"/>
<dbReference type="PANTHER" id="PTHR36369:SF1">
    <property type="entry name" value="TRANSMEMBRANE PROTEIN"/>
    <property type="match status" value="1"/>
</dbReference>
<proteinExistence type="predicted"/>
<accession>A0A8B8K4P5</accession>
<sequence length="198" mass="22665">MNVLDSNVEALAFNYLSFGLLTALNNLWTWVALLTAALSFWKIRSAGCPKPDEPISIGLDPVVETLTPHEATEAKHEATPQMAVGHGVPEDVDGVRKGKFTVYYEEEEMQCGCGESEGFLTALGEWEEREGSESEWWKRWERLLRLRNGENDNGWYMWQDVTELNGNVVRLWDSELRFGGLSLERESWYNNSSCIRVW</sequence>